<dbReference type="AlphaFoldDB" id="A0A6J4IRB8"/>
<dbReference type="CDD" id="cd01832">
    <property type="entry name" value="SGNH_hydrolase_like_1"/>
    <property type="match status" value="1"/>
</dbReference>
<accession>A0A6J4IRB8</accession>
<dbReference type="PANTHER" id="PTHR43784">
    <property type="entry name" value="GDSL-LIKE LIPASE/ACYLHYDROLASE, PUTATIVE (AFU_ORTHOLOGUE AFUA_2G00820)-RELATED"/>
    <property type="match status" value="1"/>
</dbReference>
<evidence type="ECO:0000313" key="2">
    <source>
        <dbReference type="EMBL" id="CAA9256849.1"/>
    </source>
</evidence>
<dbReference type="Pfam" id="PF13472">
    <property type="entry name" value="Lipase_GDSL_2"/>
    <property type="match status" value="1"/>
</dbReference>
<gene>
    <name evidence="2" type="ORF">AVDCRST_MAG41-2224</name>
</gene>
<organism evidence="2">
    <name type="scientific">uncultured Mycobacteriales bacterium</name>
    <dbReference type="NCBI Taxonomy" id="581187"/>
    <lineage>
        <taxon>Bacteria</taxon>
        <taxon>Bacillati</taxon>
        <taxon>Actinomycetota</taxon>
        <taxon>Actinomycetes</taxon>
        <taxon>Mycobacteriales</taxon>
        <taxon>environmental samples</taxon>
    </lineage>
</organism>
<dbReference type="InterPro" id="IPR053140">
    <property type="entry name" value="GDSL_Rv0518-like"/>
</dbReference>
<feature type="domain" description="SGNH hydrolase-type esterase" evidence="1">
    <location>
        <begin position="30"/>
        <end position="203"/>
    </location>
</feature>
<dbReference type="InterPro" id="IPR036514">
    <property type="entry name" value="SGNH_hydro_sf"/>
</dbReference>
<evidence type="ECO:0000259" key="1">
    <source>
        <dbReference type="Pfam" id="PF13472"/>
    </source>
</evidence>
<proteinExistence type="predicted"/>
<dbReference type="PANTHER" id="PTHR43784:SF2">
    <property type="entry name" value="GDSL-LIKE LIPASE_ACYLHYDROLASE, PUTATIVE (AFU_ORTHOLOGUE AFUA_2G00820)-RELATED"/>
    <property type="match status" value="1"/>
</dbReference>
<sequence length="218" mass="23102">MNLEAGDPQCVSPEEADKLLAGAPWQRFAVLGDSLAEGVLDPPVDGYAPVPWPDRVAEALRRGRPTLDYRNFGARGLRAREVRAGQLAAALEFGPDLATLVCGGNDLLVPAMDRAAVEADIDAMVGALTAAGATVFVFGLMNITAATDRMDLLKPRLMGLNASVRKVAARHGALFVDLWRHPAADQRDLYSGDLMHMSARGHAHIAAAALTALSTRLG</sequence>
<dbReference type="InterPro" id="IPR013830">
    <property type="entry name" value="SGNH_hydro"/>
</dbReference>
<dbReference type="Gene3D" id="3.40.50.1110">
    <property type="entry name" value="SGNH hydrolase"/>
    <property type="match status" value="1"/>
</dbReference>
<dbReference type="SUPFAM" id="SSF52266">
    <property type="entry name" value="SGNH hydrolase"/>
    <property type="match status" value="1"/>
</dbReference>
<dbReference type="EMBL" id="CADCTP010000202">
    <property type="protein sequence ID" value="CAA9256849.1"/>
    <property type="molecule type" value="Genomic_DNA"/>
</dbReference>
<name>A0A6J4IRB8_9ACTN</name>
<protein>
    <recommendedName>
        <fullName evidence="1">SGNH hydrolase-type esterase domain-containing protein</fullName>
    </recommendedName>
</protein>
<reference evidence="2" key="1">
    <citation type="submission" date="2020-02" db="EMBL/GenBank/DDBJ databases">
        <authorList>
            <person name="Meier V. D."/>
        </authorList>
    </citation>
    <scope>NUCLEOTIDE SEQUENCE</scope>
    <source>
        <strain evidence="2">AVDCRST_MAG41</strain>
    </source>
</reference>